<sequence length="190" mass="21080">MSLSATIQLEQIQQALRDAEIGMHPVELQAVVTGLIAGGVTLDERGWRRPFYELVNDGQKLPEEIYRKAQALYREAAAALSEGEMNFNLLLPEDDDASLAQRLEALSLWTQGFLTAIAMVQPELNKAPADLKEMIEDLGAIVQVDQDVEDNDDNEHAYTELSEYVKLVVISCFAEYGNSASENNTNPTIH</sequence>
<organism evidence="2 3">
    <name type="scientific">Paraferrimonas sedimenticola</name>
    <dbReference type="NCBI Taxonomy" id="375674"/>
    <lineage>
        <taxon>Bacteria</taxon>
        <taxon>Pseudomonadati</taxon>
        <taxon>Pseudomonadota</taxon>
        <taxon>Gammaproteobacteria</taxon>
        <taxon>Alteromonadales</taxon>
        <taxon>Ferrimonadaceae</taxon>
        <taxon>Paraferrimonas</taxon>
    </lineage>
</organism>
<evidence type="ECO:0000313" key="2">
    <source>
        <dbReference type="EMBL" id="GLP95517.1"/>
    </source>
</evidence>
<accession>A0AA37W0T7</accession>
<dbReference type="RefSeq" id="WP_169902907.1">
    <property type="nucleotide sequence ID" value="NZ_BSNC01000003.1"/>
</dbReference>
<dbReference type="InterPro" id="IPR036255">
    <property type="entry name" value="YgfB-like_sf"/>
</dbReference>
<evidence type="ECO:0008006" key="4">
    <source>
        <dbReference type="Google" id="ProtNLM"/>
    </source>
</evidence>
<comment type="caution">
    <text evidence="2">The sequence shown here is derived from an EMBL/GenBank/DDBJ whole genome shotgun (WGS) entry which is preliminary data.</text>
</comment>
<dbReference type="InterPro" id="IPR011978">
    <property type="entry name" value="YgfB-like"/>
</dbReference>
<reference evidence="2" key="2">
    <citation type="submission" date="2023-01" db="EMBL/GenBank/DDBJ databases">
        <title>Draft genome sequence of Paraferrimonas sedimenticola strain NBRC 101628.</title>
        <authorList>
            <person name="Sun Q."/>
            <person name="Mori K."/>
        </authorList>
    </citation>
    <scope>NUCLEOTIDE SEQUENCE</scope>
    <source>
        <strain evidence="2">NBRC 101628</strain>
    </source>
</reference>
<dbReference type="SUPFAM" id="SSF101327">
    <property type="entry name" value="YgfB-like"/>
    <property type="match status" value="1"/>
</dbReference>
<dbReference type="Gene3D" id="1.20.120.740">
    <property type="entry name" value="YgfB uncharacterised protein family UPF0149, PF03695"/>
    <property type="match status" value="1"/>
</dbReference>
<comment type="similarity">
    <text evidence="1">Belongs to the UPF0149 family.</text>
</comment>
<dbReference type="AlphaFoldDB" id="A0AA37W0T7"/>
<dbReference type="PANTHER" id="PTHR37528">
    <property type="entry name" value="UPF0149 PROTEIN YGFB"/>
    <property type="match status" value="1"/>
</dbReference>
<dbReference type="Proteomes" id="UP001161422">
    <property type="component" value="Unassembled WGS sequence"/>
</dbReference>
<dbReference type="NCBIfam" id="TIGR02292">
    <property type="entry name" value="ygfB_yecA"/>
    <property type="match status" value="1"/>
</dbReference>
<evidence type="ECO:0000313" key="3">
    <source>
        <dbReference type="Proteomes" id="UP001161422"/>
    </source>
</evidence>
<name>A0AA37W0T7_9GAMM</name>
<dbReference type="PANTHER" id="PTHR37528:SF1">
    <property type="entry name" value="UPF0149 PROTEIN YGFB"/>
    <property type="match status" value="1"/>
</dbReference>
<proteinExistence type="inferred from homology"/>
<evidence type="ECO:0000256" key="1">
    <source>
        <dbReference type="ARBA" id="ARBA00038308"/>
    </source>
</evidence>
<dbReference type="GO" id="GO:0005829">
    <property type="term" value="C:cytosol"/>
    <property type="evidence" value="ECO:0007669"/>
    <property type="project" value="TreeGrafter"/>
</dbReference>
<dbReference type="EMBL" id="BSNC01000003">
    <property type="protein sequence ID" value="GLP95517.1"/>
    <property type="molecule type" value="Genomic_DNA"/>
</dbReference>
<gene>
    <name evidence="2" type="ORF">GCM10007895_08230</name>
</gene>
<protein>
    <recommendedName>
        <fullName evidence="4">YecA family protein</fullName>
    </recommendedName>
</protein>
<dbReference type="Pfam" id="PF03695">
    <property type="entry name" value="UPF0149"/>
    <property type="match status" value="1"/>
</dbReference>
<keyword evidence="3" id="KW-1185">Reference proteome</keyword>
<reference evidence="2" key="1">
    <citation type="journal article" date="2014" name="Int. J. Syst. Evol. Microbiol.">
        <title>Complete genome sequence of Corynebacterium casei LMG S-19264T (=DSM 44701T), isolated from a smear-ripened cheese.</title>
        <authorList>
            <consortium name="US DOE Joint Genome Institute (JGI-PGF)"/>
            <person name="Walter F."/>
            <person name="Albersmeier A."/>
            <person name="Kalinowski J."/>
            <person name="Ruckert C."/>
        </authorList>
    </citation>
    <scope>NUCLEOTIDE SEQUENCE</scope>
    <source>
        <strain evidence="2">NBRC 101628</strain>
    </source>
</reference>